<comment type="subcellular location">
    <subcellularLocation>
        <location evidence="1">Secreted</location>
    </subcellularLocation>
</comment>
<dbReference type="OrthoDB" id="6622484at2759"/>
<keyword evidence="9" id="KW-1185">Reference proteome</keyword>
<keyword evidence="4" id="KW-0964">Secreted</keyword>
<organism evidence="8 9">
    <name type="scientific">Polypedilum vanderplanki</name>
    <name type="common">Sleeping chironomid midge</name>
    <dbReference type="NCBI Taxonomy" id="319348"/>
    <lineage>
        <taxon>Eukaryota</taxon>
        <taxon>Metazoa</taxon>
        <taxon>Ecdysozoa</taxon>
        <taxon>Arthropoda</taxon>
        <taxon>Hexapoda</taxon>
        <taxon>Insecta</taxon>
        <taxon>Pterygota</taxon>
        <taxon>Neoptera</taxon>
        <taxon>Endopterygota</taxon>
        <taxon>Diptera</taxon>
        <taxon>Nematocera</taxon>
        <taxon>Chironomoidea</taxon>
        <taxon>Chironomidae</taxon>
        <taxon>Chironominae</taxon>
        <taxon>Polypedilum</taxon>
        <taxon>Polypedilum</taxon>
    </lineage>
</organism>
<dbReference type="SUPFAM" id="SSF47565">
    <property type="entry name" value="Insect pheromone/odorant-binding proteins"/>
    <property type="match status" value="1"/>
</dbReference>
<dbReference type="PANTHER" id="PTHR21066:SF17">
    <property type="entry name" value="AGAP011368-PA"/>
    <property type="match status" value="1"/>
</dbReference>
<dbReference type="Proteomes" id="UP001107558">
    <property type="component" value="Chromosome 3"/>
</dbReference>
<keyword evidence="6" id="KW-0552">Olfaction</keyword>
<dbReference type="InterPro" id="IPR052295">
    <property type="entry name" value="Odorant-binding_protein"/>
</dbReference>
<evidence type="ECO:0008006" key="10">
    <source>
        <dbReference type="Google" id="ProtNLM"/>
    </source>
</evidence>
<dbReference type="AlphaFoldDB" id="A0A9J6BM16"/>
<feature type="transmembrane region" description="Helical" evidence="7">
    <location>
        <begin position="6"/>
        <end position="28"/>
    </location>
</feature>
<comment type="caution">
    <text evidence="8">The sequence shown here is derived from an EMBL/GenBank/DDBJ whole genome shotgun (WGS) entry which is preliminary data.</text>
</comment>
<gene>
    <name evidence="8" type="ORF">PVAND_000688</name>
</gene>
<evidence type="ECO:0000256" key="3">
    <source>
        <dbReference type="ARBA" id="ARBA00022448"/>
    </source>
</evidence>
<keyword evidence="5" id="KW-0716">Sensory transduction</keyword>
<dbReference type="GO" id="GO:0007608">
    <property type="term" value="P:sensory perception of smell"/>
    <property type="evidence" value="ECO:0007669"/>
    <property type="project" value="UniProtKB-KW"/>
</dbReference>
<keyword evidence="7" id="KW-0812">Transmembrane</keyword>
<protein>
    <recommendedName>
        <fullName evidence="10">Odorant binding protein</fullName>
    </recommendedName>
</protein>
<keyword evidence="7" id="KW-0472">Membrane</keyword>
<evidence type="ECO:0000256" key="5">
    <source>
        <dbReference type="ARBA" id="ARBA00022606"/>
    </source>
</evidence>
<keyword evidence="3" id="KW-0813">Transport</keyword>
<proteinExistence type="inferred from homology"/>
<dbReference type="Gene3D" id="1.10.238.270">
    <property type="match status" value="1"/>
</dbReference>
<sequence length="351" mass="41143">MSTFKSILILSIFIQFSVCITLIEDIYLTKELMKYFGDDFEDIKSESNENGGEKMTSIGDKKIASLLTPLDTKERADHYWTRLGHRTRTKTTPEYAWENYYYNYAPNNGYYYGWRKKRHASNTKSMFQRIKRQIENDKNDVIGKFTKDQQNLTSELPKPMFDHKLKKGFNKCCAENDESPNQQNEKLQMIKSLCVQEVKKNLTKSDENATTVESDGGMYNIFSCDKVNRWKTSVTCTIDCMGQKLEMINLKGEINIQTAKSVIKENFATQSWQKNISDEVIDRCYEEISKTSPNTVLEKFGLKCNTKLTELTYCMWREFFMLCPVENQQKGKHCEKLRYVLKKNIENKFKN</sequence>
<name>A0A9J6BM16_POLVA</name>
<evidence type="ECO:0000256" key="6">
    <source>
        <dbReference type="ARBA" id="ARBA00022725"/>
    </source>
</evidence>
<evidence type="ECO:0000313" key="9">
    <source>
        <dbReference type="Proteomes" id="UP001107558"/>
    </source>
</evidence>
<evidence type="ECO:0000256" key="1">
    <source>
        <dbReference type="ARBA" id="ARBA00004613"/>
    </source>
</evidence>
<evidence type="ECO:0000256" key="4">
    <source>
        <dbReference type="ARBA" id="ARBA00022525"/>
    </source>
</evidence>
<reference evidence="8" key="1">
    <citation type="submission" date="2021-03" db="EMBL/GenBank/DDBJ databases">
        <title>Chromosome level genome of the anhydrobiotic midge Polypedilum vanderplanki.</title>
        <authorList>
            <person name="Yoshida Y."/>
            <person name="Kikawada T."/>
            <person name="Gusev O."/>
        </authorList>
    </citation>
    <scope>NUCLEOTIDE SEQUENCE</scope>
    <source>
        <strain evidence="8">NIAS01</strain>
        <tissue evidence="8">Whole body or cell culture</tissue>
    </source>
</reference>
<dbReference type="GO" id="GO:0005576">
    <property type="term" value="C:extracellular region"/>
    <property type="evidence" value="ECO:0007669"/>
    <property type="project" value="UniProtKB-SubCell"/>
</dbReference>
<dbReference type="PANTHER" id="PTHR21066">
    <property type="entry name" value="ODORANT-BINDING PROTEIN 59A-RELATED"/>
    <property type="match status" value="1"/>
</dbReference>
<evidence type="ECO:0000256" key="7">
    <source>
        <dbReference type="SAM" id="Phobius"/>
    </source>
</evidence>
<evidence type="ECO:0000256" key="2">
    <source>
        <dbReference type="ARBA" id="ARBA00008098"/>
    </source>
</evidence>
<accession>A0A9J6BM16</accession>
<dbReference type="EMBL" id="JADBJN010000003">
    <property type="protein sequence ID" value="KAG5670422.1"/>
    <property type="molecule type" value="Genomic_DNA"/>
</dbReference>
<keyword evidence="7" id="KW-1133">Transmembrane helix</keyword>
<dbReference type="GO" id="GO:0005549">
    <property type="term" value="F:odorant binding"/>
    <property type="evidence" value="ECO:0007669"/>
    <property type="project" value="InterPro"/>
</dbReference>
<comment type="similarity">
    <text evidence="2">Belongs to the PBP/GOBP family.</text>
</comment>
<dbReference type="InterPro" id="IPR036728">
    <property type="entry name" value="PBP_GOBP_sf"/>
</dbReference>
<evidence type="ECO:0000313" key="8">
    <source>
        <dbReference type="EMBL" id="KAG5670422.1"/>
    </source>
</evidence>